<dbReference type="Proteomes" id="UP000266673">
    <property type="component" value="Unassembled WGS sequence"/>
</dbReference>
<organism evidence="2 3">
    <name type="scientific">Gigaspora rosea</name>
    <dbReference type="NCBI Taxonomy" id="44941"/>
    <lineage>
        <taxon>Eukaryota</taxon>
        <taxon>Fungi</taxon>
        <taxon>Fungi incertae sedis</taxon>
        <taxon>Mucoromycota</taxon>
        <taxon>Glomeromycotina</taxon>
        <taxon>Glomeromycetes</taxon>
        <taxon>Diversisporales</taxon>
        <taxon>Gigasporaceae</taxon>
        <taxon>Gigaspora</taxon>
    </lineage>
</organism>
<dbReference type="InterPro" id="IPR011009">
    <property type="entry name" value="Kinase-like_dom_sf"/>
</dbReference>
<dbReference type="Pfam" id="PF07714">
    <property type="entry name" value="PK_Tyr_Ser-Thr"/>
    <property type="match status" value="1"/>
</dbReference>
<dbReference type="GO" id="GO:0004672">
    <property type="term" value="F:protein kinase activity"/>
    <property type="evidence" value="ECO:0007669"/>
    <property type="project" value="InterPro"/>
</dbReference>
<proteinExistence type="predicted"/>
<gene>
    <name evidence="2" type="ORF">C2G38_2055414</name>
</gene>
<comment type="caution">
    <text evidence="2">The sequence shown here is derived from an EMBL/GenBank/DDBJ whole genome shotgun (WGS) entry which is preliminary data.</text>
</comment>
<reference evidence="2 3" key="1">
    <citation type="submission" date="2018-06" db="EMBL/GenBank/DDBJ databases">
        <title>Comparative genomics reveals the genomic features of Rhizophagus irregularis, R. cerebriforme, R. diaphanum and Gigaspora rosea, and their symbiotic lifestyle signature.</title>
        <authorList>
            <person name="Morin E."/>
            <person name="San Clemente H."/>
            <person name="Chen E.C.H."/>
            <person name="De La Providencia I."/>
            <person name="Hainaut M."/>
            <person name="Kuo A."/>
            <person name="Kohler A."/>
            <person name="Murat C."/>
            <person name="Tang N."/>
            <person name="Roy S."/>
            <person name="Loubradou J."/>
            <person name="Henrissat B."/>
            <person name="Grigoriev I.V."/>
            <person name="Corradi N."/>
            <person name="Roux C."/>
            <person name="Martin F.M."/>
        </authorList>
    </citation>
    <scope>NUCLEOTIDE SEQUENCE [LARGE SCALE GENOMIC DNA]</scope>
    <source>
        <strain evidence="2 3">DAOM 194757</strain>
    </source>
</reference>
<dbReference type="AlphaFoldDB" id="A0A397W599"/>
<dbReference type="InterPro" id="IPR001245">
    <property type="entry name" value="Ser-Thr/Tyr_kinase_cat_dom"/>
</dbReference>
<evidence type="ECO:0000313" key="2">
    <source>
        <dbReference type="EMBL" id="RIB29910.1"/>
    </source>
</evidence>
<evidence type="ECO:0000259" key="1">
    <source>
        <dbReference type="Pfam" id="PF07714"/>
    </source>
</evidence>
<dbReference type="Gene3D" id="1.10.510.10">
    <property type="entry name" value="Transferase(Phosphotransferase) domain 1"/>
    <property type="match status" value="1"/>
</dbReference>
<dbReference type="SUPFAM" id="SSF56112">
    <property type="entry name" value="Protein kinase-like (PK-like)"/>
    <property type="match status" value="1"/>
</dbReference>
<keyword evidence="3" id="KW-1185">Reference proteome</keyword>
<evidence type="ECO:0000313" key="3">
    <source>
        <dbReference type="Proteomes" id="UP000266673"/>
    </source>
</evidence>
<dbReference type="OrthoDB" id="3205772at2759"/>
<protein>
    <recommendedName>
        <fullName evidence="1">Serine-threonine/tyrosine-protein kinase catalytic domain-containing protein</fullName>
    </recommendedName>
</protein>
<feature type="domain" description="Serine-threonine/tyrosine-protein kinase catalytic" evidence="1">
    <location>
        <begin position="1"/>
        <end position="61"/>
    </location>
</feature>
<accession>A0A397W599</accession>
<dbReference type="EMBL" id="QKWP01000026">
    <property type="protein sequence ID" value="RIB29910.1"/>
    <property type="molecule type" value="Genomic_DNA"/>
</dbReference>
<name>A0A397W599_9GLOM</name>
<dbReference type="STRING" id="44941.A0A397W599"/>
<sequence>MWEIFWYAGISDEKHDYSLAYGIYSGKRPIIVENTAKCYVNLMKRCWNNDPIKRPTACEFMKLFNHGRIMKKLY</sequence>